<dbReference type="InterPro" id="IPR025713">
    <property type="entry name" value="MotB-like_N_dom"/>
</dbReference>
<evidence type="ECO:0000313" key="10">
    <source>
        <dbReference type="EMBL" id="KAA5606062.1"/>
    </source>
</evidence>
<dbReference type="CDD" id="cd07185">
    <property type="entry name" value="OmpA_C-like"/>
    <property type="match status" value="1"/>
</dbReference>
<reference evidence="10 11" key="1">
    <citation type="submission" date="2019-09" db="EMBL/GenBank/DDBJ databases">
        <title>Genome sequence of Roseospira marina, one of the more divergent members of the non-sulfur purple photosynthetic bacterial family, the Rhodospirillaceae.</title>
        <authorList>
            <person name="Meyer T."/>
            <person name="Kyndt J."/>
        </authorList>
    </citation>
    <scope>NUCLEOTIDE SEQUENCE [LARGE SCALE GENOMIC DNA]</scope>
    <source>
        <strain evidence="10 11">DSM 15113</strain>
    </source>
</reference>
<accession>A0A5M6IDB8</accession>
<evidence type="ECO:0000256" key="8">
    <source>
        <dbReference type="SAM" id="Phobius"/>
    </source>
</evidence>
<dbReference type="Pfam" id="PF00691">
    <property type="entry name" value="OmpA"/>
    <property type="match status" value="1"/>
</dbReference>
<keyword evidence="5 8" id="KW-1133">Transmembrane helix</keyword>
<dbReference type="RefSeq" id="WP_150061993.1">
    <property type="nucleotide sequence ID" value="NZ_JACHII010000002.1"/>
</dbReference>
<evidence type="ECO:0000256" key="1">
    <source>
        <dbReference type="ARBA" id="ARBA00004162"/>
    </source>
</evidence>
<comment type="subcellular location">
    <subcellularLocation>
        <location evidence="1">Cell membrane</location>
        <topology evidence="1">Single-pass membrane protein</topology>
    </subcellularLocation>
</comment>
<dbReference type="GO" id="GO:0005886">
    <property type="term" value="C:plasma membrane"/>
    <property type="evidence" value="ECO:0007669"/>
    <property type="project" value="UniProtKB-SubCell"/>
</dbReference>
<proteinExistence type="inferred from homology"/>
<comment type="caution">
    <text evidence="10">The sequence shown here is derived from an EMBL/GenBank/DDBJ whole genome shotgun (WGS) entry which is preliminary data.</text>
</comment>
<dbReference type="EMBL" id="VWPJ01000006">
    <property type="protein sequence ID" value="KAA5606062.1"/>
    <property type="molecule type" value="Genomic_DNA"/>
</dbReference>
<sequence length="238" mass="25750">MIGTRREDGSSIGTAWMVTFSDLVVLMLAFFVLLFSMSAFKLEAFERLTQSLSATFSPSTTIAREPEAGEPGVLGIMRPRGQSLGYLAGVLDSVFDRDERFAGTLVQRLDDRLVVLLPADLLFEPGGAAIAAEARPVVTELGSLLANLRNRIALSGHADPRPVAPGNPYPDNWALSLARAAAVANGLRRAGFARPLEVWGHADTRFAALDSVPEAERTRLARRVDLVILPDRAEDELP</sequence>
<evidence type="ECO:0000256" key="5">
    <source>
        <dbReference type="ARBA" id="ARBA00022989"/>
    </source>
</evidence>
<dbReference type="Gene3D" id="3.30.1330.60">
    <property type="entry name" value="OmpA-like domain"/>
    <property type="match status" value="1"/>
</dbReference>
<dbReference type="PANTHER" id="PTHR30329:SF21">
    <property type="entry name" value="LIPOPROTEIN YIAD-RELATED"/>
    <property type="match status" value="1"/>
</dbReference>
<keyword evidence="10" id="KW-0282">Flagellum</keyword>
<gene>
    <name evidence="10" type="ORF">F1188_08620</name>
</gene>
<dbReference type="Proteomes" id="UP000324065">
    <property type="component" value="Unassembled WGS sequence"/>
</dbReference>
<keyword evidence="3" id="KW-1003">Cell membrane</keyword>
<dbReference type="PROSITE" id="PS51123">
    <property type="entry name" value="OMPA_2"/>
    <property type="match status" value="1"/>
</dbReference>
<dbReference type="InterPro" id="IPR036737">
    <property type="entry name" value="OmpA-like_sf"/>
</dbReference>
<feature type="domain" description="OmpA-like" evidence="9">
    <location>
        <begin position="110"/>
        <end position="232"/>
    </location>
</feature>
<keyword evidence="6 7" id="KW-0472">Membrane</keyword>
<evidence type="ECO:0000259" key="9">
    <source>
        <dbReference type="PROSITE" id="PS51123"/>
    </source>
</evidence>
<evidence type="ECO:0000256" key="2">
    <source>
        <dbReference type="ARBA" id="ARBA00008914"/>
    </source>
</evidence>
<organism evidence="10 11">
    <name type="scientific">Roseospira marina</name>
    <dbReference type="NCBI Taxonomy" id="140057"/>
    <lineage>
        <taxon>Bacteria</taxon>
        <taxon>Pseudomonadati</taxon>
        <taxon>Pseudomonadota</taxon>
        <taxon>Alphaproteobacteria</taxon>
        <taxon>Rhodospirillales</taxon>
        <taxon>Rhodospirillaceae</taxon>
        <taxon>Roseospira</taxon>
    </lineage>
</organism>
<evidence type="ECO:0000256" key="4">
    <source>
        <dbReference type="ARBA" id="ARBA00022692"/>
    </source>
</evidence>
<dbReference type="AlphaFoldDB" id="A0A5M6IDB8"/>
<name>A0A5M6IDB8_9PROT</name>
<dbReference type="PANTHER" id="PTHR30329">
    <property type="entry name" value="STATOR ELEMENT OF FLAGELLAR MOTOR COMPLEX"/>
    <property type="match status" value="1"/>
</dbReference>
<keyword evidence="11" id="KW-1185">Reference proteome</keyword>
<dbReference type="InterPro" id="IPR050330">
    <property type="entry name" value="Bact_OuterMem_StrucFunc"/>
</dbReference>
<evidence type="ECO:0000256" key="3">
    <source>
        <dbReference type="ARBA" id="ARBA00022475"/>
    </source>
</evidence>
<evidence type="ECO:0000256" key="7">
    <source>
        <dbReference type="PROSITE-ProRule" id="PRU00473"/>
    </source>
</evidence>
<dbReference type="Pfam" id="PF13677">
    <property type="entry name" value="MotB_plug"/>
    <property type="match status" value="1"/>
</dbReference>
<keyword evidence="4 8" id="KW-0812">Transmembrane</keyword>
<comment type="similarity">
    <text evidence="2">Belongs to the MotB family.</text>
</comment>
<keyword evidence="10" id="KW-0969">Cilium</keyword>
<evidence type="ECO:0000256" key="6">
    <source>
        <dbReference type="ARBA" id="ARBA00023136"/>
    </source>
</evidence>
<dbReference type="InterPro" id="IPR006665">
    <property type="entry name" value="OmpA-like"/>
</dbReference>
<evidence type="ECO:0000313" key="11">
    <source>
        <dbReference type="Proteomes" id="UP000324065"/>
    </source>
</evidence>
<protein>
    <submittedName>
        <fullName evidence="10">Flagellar motor protein MotB</fullName>
    </submittedName>
</protein>
<keyword evidence="10" id="KW-0966">Cell projection</keyword>
<dbReference type="OrthoDB" id="7348512at2"/>
<feature type="transmembrane region" description="Helical" evidence="8">
    <location>
        <begin position="15"/>
        <end position="40"/>
    </location>
</feature>
<dbReference type="SUPFAM" id="SSF103088">
    <property type="entry name" value="OmpA-like"/>
    <property type="match status" value="1"/>
</dbReference>